<proteinExistence type="inferred from homology"/>
<dbReference type="RefSeq" id="WP_129889198.1">
    <property type="nucleotide sequence ID" value="NZ_CP035758.1"/>
</dbReference>
<dbReference type="FunFam" id="1.10.630.10:FF:000018">
    <property type="entry name" value="Cytochrome P450 monooxygenase"/>
    <property type="match status" value="1"/>
</dbReference>
<reference evidence="8 9" key="1">
    <citation type="submission" date="2019-01" db="EMBL/GenBank/DDBJ databases">
        <title>Ktedonosporobacter rubrisoli SCAWS-G2.</title>
        <authorList>
            <person name="Huang Y."/>
            <person name="Yan B."/>
        </authorList>
    </citation>
    <scope>NUCLEOTIDE SEQUENCE [LARGE SCALE GENOMIC DNA]</scope>
    <source>
        <strain evidence="8 9">SCAWS-G2</strain>
    </source>
</reference>
<evidence type="ECO:0000313" key="8">
    <source>
        <dbReference type="EMBL" id="QBD78145.1"/>
    </source>
</evidence>
<dbReference type="PANTHER" id="PTHR46696">
    <property type="entry name" value="P450, PUTATIVE (EUROFUNG)-RELATED"/>
    <property type="match status" value="1"/>
</dbReference>
<dbReference type="KEGG" id="kbs:EPA93_19940"/>
<dbReference type="AlphaFoldDB" id="A0A4P6JS50"/>
<evidence type="ECO:0000256" key="6">
    <source>
        <dbReference type="ARBA" id="ARBA00023033"/>
    </source>
</evidence>
<comment type="similarity">
    <text evidence="1 7">Belongs to the cytochrome P450 family.</text>
</comment>
<keyword evidence="5 7" id="KW-0408">Iron</keyword>
<keyword evidence="6 7" id="KW-0503">Monooxygenase</keyword>
<gene>
    <name evidence="8" type="ORF">EPA93_19940</name>
</gene>
<dbReference type="InterPro" id="IPR036396">
    <property type="entry name" value="Cyt_P450_sf"/>
</dbReference>
<dbReference type="PANTHER" id="PTHR46696:SF1">
    <property type="entry name" value="CYTOCHROME P450 YJIB-RELATED"/>
    <property type="match status" value="1"/>
</dbReference>
<dbReference type="InterPro" id="IPR017972">
    <property type="entry name" value="Cyt_P450_CS"/>
</dbReference>
<dbReference type="PROSITE" id="PS00086">
    <property type="entry name" value="CYTOCHROME_P450"/>
    <property type="match status" value="1"/>
</dbReference>
<keyword evidence="2 7" id="KW-0349">Heme</keyword>
<protein>
    <submittedName>
        <fullName evidence="8">Cytochrome P450</fullName>
    </submittedName>
</protein>
<sequence>MKQVTMGDFYAPENMRDPIAFSTRLRERQEPLIHLDNVYGMGGGWVVLGYHDAVEILKDPRFIKDMRKFSSRPEPPDTGINDFLAWWMAMPNMILVDPPDHTRLRKLVSKAFTPRMIEGLRSRIQQIADELLDAVQDKGKMDLIADFAFPLPITVILEMLGVPTTDRDQFRAWTEGLAAVGMDPQQEQAAIAALDAFIRYLKKFLAYKREHPGNDLTSGMLQARDQGDTLSENELLSTIWLLITAGHKTTVNLLGNGVLALLQHPEQWRLLQADPALLPIAIEELLRYAGPIIFAKRFASEDLCLHGQNIHKGELVLIDLVAANADPKQFPTFDKLDITREENQHLAFGKGIHHCLGAPLARLEGQVALGTLLRRLPQLRPTIELEQLAWTYDGLRGLVSLPVAF</sequence>
<name>A0A4P6JS50_KTERU</name>
<evidence type="ECO:0000313" key="9">
    <source>
        <dbReference type="Proteomes" id="UP000290365"/>
    </source>
</evidence>
<dbReference type="GO" id="GO:0016705">
    <property type="term" value="F:oxidoreductase activity, acting on paired donors, with incorporation or reduction of molecular oxygen"/>
    <property type="evidence" value="ECO:0007669"/>
    <property type="project" value="InterPro"/>
</dbReference>
<evidence type="ECO:0000256" key="2">
    <source>
        <dbReference type="ARBA" id="ARBA00022617"/>
    </source>
</evidence>
<dbReference type="GO" id="GO:0020037">
    <property type="term" value="F:heme binding"/>
    <property type="evidence" value="ECO:0007669"/>
    <property type="project" value="InterPro"/>
</dbReference>
<dbReference type="OrthoDB" id="9801155at2"/>
<dbReference type="Gene3D" id="1.10.630.10">
    <property type="entry name" value="Cytochrome P450"/>
    <property type="match status" value="1"/>
</dbReference>
<dbReference type="InterPro" id="IPR002397">
    <property type="entry name" value="Cyt_P450_B"/>
</dbReference>
<dbReference type="Proteomes" id="UP000290365">
    <property type="component" value="Chromosome"/>
</dbReference>
<organism evidence="8 9">
    <name type="scientific">Ktedonosporobacter rubrisoli</name>
    <dbReference type="NCBI Taxonomy" id="2509675"/>
    <lineage>
        <taxon>Bacteria</taxon>
        <taxon>Bacillati</taxon>
        <taxon>Chloroflexota</taxon>
        <taxon>Ktedonobacteria</taxon>
        <taxon>Ktedonobacterales</taxon>
        <taxon>Ktedonosporobacteraceae</taxon>
        <taxon>Ktedonosporobacter</taxon>
    </lineage>
</organism>
<evidence type="ECO:0000256" key="7">
    <source>
        <dbReference type="RuleBase" id="RU000461"/>
    </source>
</evidence>
<dbReference type="InterPro" id="IPR001128">
    <property type="entry name" value="Cyt_P450"/>
</dbReference>
<keyword evidence="9" id="KW-1185">Reference proteome</keyword>
<dbReference type="EMBL" id="CP035758">
    <property type="protein sequence ID" value="QBD78145.1"/>
    <property type="molecule type" value="Genomic_DNA"/>
</dbReference>
<dbReference type="GO" id="GO:0005506">
    <property type="term" value="F:iron ion binding"/>
    <property type="evidence" value="ECO:0007669"/>
    <property type="project" value="InterPro"/>
</dbReference>
<evidence type="ECO:0000256" key="4">
    <source>
        <dbReference type="ARBA" id="ARBA00023002"/>
    </source>
</evidence>
<accession>A0A4P6JS50</accession>
<keyword evidence="4 7" id="KW-0560">Oxidoreductase</keyword>
<dbReference type="PRINTS" id="PR00359">
    <property type="entry name" value="BP450"/>
</dbReference>
<dbReference type="SUPFAM" id="SSF48264">
    <property type="entry name" value="Cytochrome P450"/>
    <property type="match status" value="1"/>
</dbReference>
<evidence type="ECO:0000256" key="1">
    <source>
        <dbReference type="ARBA" id="ARBA00010617"/>
    </source>
</evidence>
<evidence type="ECO:0000256" key="3">
    <source>
        <dbReference type="ARBA" id="ARBA00022723"/>
    </source>
</evidence>
<dbReference type="GO" id="GO:0004497">
    <property type="term" value="F:monooxygenase activity"/>
    <property type="evidence" value="ECO:0007669"/>
    <property type="project" value="UniProtKB-KW"/>
</dbReference>
<dbReference type="Pfam" id="PF00067">
    <property type="entry name" value="p450"/>
    <property type="match status" value="1"/>
</dbReference>
<evidence type="ECO:0000256" key="5">
    <source>
        <dbReference type="ARBA" id="ARBA00023004"/>
    </source>
</evidence>
<dbReference type="CDD" id="cd11029">
    <property type="entry name" value="CYP107-like"/>
    <property type="match status" value="1"/>
</dbReference>
<keyword evidence="3 7" id="KW-0479">Metal-binding</keyword>